<dbReference type="Proteomes" id="UP000800038">
    <property type="component" value="Unassembled WGS sequence"/>
</dbReference>
<evidence type="ECO:0000313" key="2">
    <source>
        <dbReference type="EMBL" id="KAF1946060.1"/>
    </source>
</evidence>
<evidence type="ECO:0000256" key="1">
    <source>
        <dbReference type="SAM" id="MobiDB-lite"/>
    </source>
</evidence>
<organism evidence="2 3">
    <name type="scientific">Clathrospora elynae</name>
    <dbReference type="NCBI Taxonomy" id="706981"/>
    <lineage>
        <taxon>Eukaryota</taxon>
        <taxon>Fungi</taxon>
        <taxon>Dikarya</taxon>
        <taxon>Ascomycota</taxon>
        <taxon>Pezizomycotina</taxon>
        <taxon>Dothideomycetes</taxon>
        <taxon>Pleosporomycetidae</taxon>
        <taxon>Pleosporales</taxon>
        <taxon>Diademaceae</taxon>
        <taxon>Clathrospora</taxon>
    </lineage>
</organism>
<feature type="compositionally biased region" description="Basic and acidic residues" evidence="1">
    <location>
        <begin position="285"/>
        <end position="294"/>
    </location>
</feature>
<dbReference type="OrthoDB" id="3694588at2759"/>
<feature type="region of interest" description="Disordered" evidence="1">
    <location>
        <begin position="258"/>
        <end position="359"/>
    </location>
</feature>
<gene>
    <name evidence="2" type="ORF">EJ02DRAFT_430984</name>
</gene>
<accession>A0A6A5T1G0</accession>
<name>A0A6A5T1G0_9PLEO</name>
<dbReference type="AlphaFoldDB" id="A0A6A5T1G0"/>
<dbReference type="EMBL" id="ML976005">
    <property type="protein sequence ID" value="KAF1946060.1"/>
    <property type="molecule type" value="Genomic_DNA"/>
</dbReference>
<protein>
    <submittedName>
        <fullName evidence="2">Uncharacterized protein</fullName>
    </submittedName>
</protein>
<evidence type="ECO:0000313" key="3">
    <source>
        <dbReference type="Proteomes" id="UP000800038"/>
    </source>
</evidence>
<sequence>MSTTSSFSQPKRARVFELYCPEIDATVSKCMITPSMTHDEILEQIRRMLPGEETEVFACDINGEPIFDLDTTPFNFNNVVDGEKLLIGTYNYHRIRPKPELEVVLYLEADEADGLPRSLRKLSREDHRIHIRTLRRRDAIDRKNILRLRLPHADIVSALRDLETATPHQMKRKYSRSSSNHIIKDNWYTKAVFMCTQKCLAAIAILSSATCGQDLVCSDALFDAYKARVAGDASQSQGVQEVDVREVIEDFYETADAVGSEGQETEGNTAKGARDAKKQTCAKNKGKEKVVERDAADEEALGEDAFGAARPGTKAMQEVDSLAGRLGKTRLPDNTVAESEDEDDNEGDRVKLPGRTRRT</sequence>
<reference evidence="2" key="1">
    <citation type="journal article" date="2020" name="Stud. Mycol.">
        <title>101 Dothideomycetes genomes: a test case for predicting lifestyles and emergence of pathogens.</title>
        <authorList>
            <person name="Haridas S."/>
            <person name="Albert R."/>
            <person name="Binder M."/>
            <person name="Bloem J."/>
            <person name="Labutti K."/>
            <person name="Salamov A."/>
            <person name="Andreopoulos B."/>
            <person name="Baker S."/>
            <person name="Barry K."/>
            <person name="Bills G."/>
            <person name="Bluhm B."/>
            <person name="Cannon C."/>
            <person name="Castanera R."/>
            <person name="Culley D."/>
            <person name="Daum C."/>
            <person name="Ezra D."/>
            <person name="Gonzalez J."/>
            <person name="Henrissat B."/>
            <person name="Kuo A."/>
            <person name="Liang C."/>
            <person name="Lipzen A."/>
            <person name="Lutzoni F."/>
            <person name="Magnuson J."/>
            <person name="Mondo S."/>
            <person name="Nolan M."/>
            <person name="Ohm R."/>
            <person name="Pangilinan J."/>
            <person name="Park H.-J."/>
            <person name="Ramirez L."/>
            <person name="Alfaro M."/>
            <person name="Sun H."/>
            <person name="Tritt A."/>
            <person name="Yoshinaga Y."/>
            <person name="Zwiers L.-H."/>
            <person name="Turgeon B."/>
            <person name="Goodwin S."/>
            <person name="Spatafora J."/>
            <person name="Crous P."/>
            <person name="Grigoriev I."/>
        </authorList>
    </citation>
    <scope>NUCLEOTIDE SEQUENCE</scope>
    <source>
        <strain evidence="2">CBS 161.51</strain>
    </source>
</reference>
<proteinExistence type="predicted"/>
<keyword evidence="3" id="KW-1185">Reference proteome</keyword>